<dbReference type="PROSITE" id="PS51012">
    <property type="entry name" value="ABC_TM2"/>
    <property type="match status" value="1"/>
</dbReference>
<evidence type="ECO:0000256" key="7">
    <source>
        <dbReference type="SAM" id="MobiDB-lite"/>
    </source>
</evidence>
<feature type="transmembrane region" description="Helical" evidence="6">
    <location>
        <begin position="43"/>
        <end position="61"/>
    </location>
</feature>
<evidence type="ECO:0000259" key="8">
    <source>
        <dbReference type="PROSITE" id="PS51012"/>
    </source>
</evidence>
<dbReference type="PANTHER" id="PTHR43229">
    <property type="entry name" value="NODULATION PROTEIN J"/>
    <property type="match status" value="1"/>
</dbReference>
<dbReference type="GO" id="GO:0043190">
    <property type="term" value="C:ATP-binding cassette (ABC) transporter complex"/>
    <property type="evidence" value="ECO:0007669"/>
    <property type="project" value="InterPro"/>
</dbReference>
<evidence type="ECO:0000313" key="9">
    <source>
        <dbReference type="EMBL" id="RSD10717.1"/>
    </source>
</evidence>
<evidence type="ECO:0000256" key="1">
    <source>
        <dbReference type="ARBA" id="ARBA00004141"/>
    </source>
</evidence>
<feature type="transmembrane region" description="Helical" evidence="6">
    <location>
        <begin position="162"/>
        <end position="185"/>
    </location>
</feature>
<accession>A0A3R9DS43</accession>
<evidence type="ECO:0000256" key="4">
    <source>
        <dbReference type="ARBA" id="ARBA00023136"/>
    </source>
</evidence>
<dbReference type="InterPro" id="IPR047817">
    <property type="entry name" value="ABC2_TM_bact-type"/>
</dbReference>
<keyword evidence="5" id="KW-0046">Antibiotic resistance</keyword>
<feature type="transmembrane region" description="Helical" evidence="6">
    <location>
        <begin position="192"/>
        <end position="211"/>
    </location>
</feature>
<sequence>MTATTLTPPPGLGTGTGQAGNPGQARAFFAVLGRDAFVTGRELLPFLAQMLIQPLFLLFIFGKVLSQIGYAGAGYAQILLPGMVAMNAFTGALQNTALPLVLDFSVTREIEDRLLAPLSIRLVAVEKMLFGAIRGVIAGLVMIPIGLLILDGVSWDPAALPGVAGVVALGSLAGAAVGMVLGTIVPPRHINLVFTILLVPLIFTGSGQFPWLSLSGLRWFQVICAANPLTYVSEALRRLVMPTQVESIPLWISVLVMVAATVLFGIIGIRGFLKRALD</sequence>
<comment type="subcellular location">
    <subcellularLocation>
        <location evidence="6">Cell membrane</location>
        <topology evidence="6">Multi-pass membrane protein</topology>
    </subcellularLocation>
    <subcellularLocation>
        <location evidence="1">Membrane</location>
        <topology evidence="1">Multi-pass membrane protein</topology>
    </subcellularLocation>
</comment>
<dbReference type="EMBL" id="RSEC01000060">
    <property type="protein sequence ID" value="RSD10717.1"/>
    <property type="molecule type" value="Genomic_DNA"/>
</dbReference>
<keyword evidence="2 6" id="KW-0812">Transmembrane</keyword>
<keyword evidence="4 6" id="KW-0472">Membrane</keyword>
<dbReference type="PIRSF" id="PIRSF006648">
    <property type="entry name" value="DrrB"/>
    <property type="match status" value="1"/>
</dbReference>
<dbReference type="GO" id="GO:0046677">
    <property type="term" value="P:response to antibiotic"/>
    <property type="evidence" value="ECO:0007669"/>
    <property type="project" value="UniProtKB-KW"/>
</dbReference>
<feature type="transmembrane region" description="Helical" evidence="6">
    <location>
        <begin position="128"/>
        <end position="150"/>
    </location>
</feature>
<proteinExistence type="inferred from homology"/>
<dbReference type="Pfam" id="PF01061">
    <property type="entry name" value="ABC2_membrane"/>
    <property type="match status" value="1"/>
</dbReference>
<keyword evidence="6" id="KW-1003">Cell membrane</keyword>
<dbReference type="InterPro" id="IPR013525">
    <property type="entry name" value="ABC2_TM"/>
</dbReference>
<evidence type="ECO:0000256" key="6">
    <source>
        <dbReference type="RuleBase" id="RU361157"/>
    </source>
</evidence>
<evidence type="ECO:0000313" key="10">
    <source>
        <dbReference type="Proteomes" id="UP000267081"/>
    </source>
</evidence>
<keyword evidence="6" id="KW-0813">Transport</keyword>
<feature type="region of interest" description="Disordered" evidence="7">
    <location>
        <begin position="1"/>
        <end position="20"/>
    </location>
</feature>
<keyword evidence="3 6" id="KW-1133">Transmembrane helix</keyword>
<reference evidence="9 10" key="1">
    <citation type="submission" date="2018-12" db="EMBL/GenBank/DDBJ databases">
        <title>Amycolatopsis eburnea sp. nov. actinomycete associate with arbuscular mycorrhiza fungal spore.</title>
        <authorList>
            <person name="Lumyong S."/>
            <person name="Chaiya L."/>
        </authorList>
    </citation>
    <scope>NUCLEOTIDE SEQUENCE [LARGE SCALE GENOMIC DNA]</scope>
    <source>
        <strain evidence="9 10">GLM-1</strain>
    </source>
</reference>
<dbReference type="OrthoDB" id="4772026at2"/>
<organism evidence="9 10">
    <name type="scientific">Amycolatopsis eburnea</name>
    <dbReference type="NCBI Taxonomy" id="2267691"/>
    <lineage>
        <taxon>Bacteria</taxon>
        <taxon>Bacillati</taxon>
        <taxon>Actinomycetota</taxon>
        <taxon>Actinomycetes</taxon>
        <taxon>Pseudonocardiales</taxon>
        <taxon>Pseudonocardiaceae</taxon>
        <taxon>Amycolatopsis</taxon>
    </lineage>
</organism>
<comment type="similarity">
    <text evidence="6">Belongs to the ABC-2 integral membrane protein family.</text>
</comment>
<evidence type="ECO:0000256" key="3">
    <source>
        <dbReference type="ARBA" id="ARBA00022989"/>
    </source>
</evidence>
<dbReference type="RefSeq" id="WP_125314860.1">
    <property type="nucleotide sequence ID" value="NZ_RSEC01000060.1"/>
</dbReference>
<dbReference type="AlphaFoldDB" id="A0A3R9DS43"/>
<feature type="domain" description="ABC transmembrane type-2" evidence="8">
    <location>
        <begin position="45"/>
        <end position="275"/>
    </location>
</feature>
<dbReference type="GO" id="GO:0140359">
    <property type="term" value="F:ABC-type transporter activity"/>
    <property type="evidence" value="ECO:0007669"/>
    <property type="project" value="InterPro"/>
</dbReference>
<evidence type="ECO:0000256" key="2">
    <source>
        <dbReference type="ARBA" id="ARBA00022692"/>
    </source>
</evidence>
<protein>
    <recommendedName>
        <fullName evidence="6">Transport permease protein</fullName>
    </recommendedName>
</protein>
<gene>
    <name evidence="9" type="ORF">EIY87_38620</name>
</gene>
<dbReference type="Proteomes" id="UP000267081">
    <property type="component" value="Unassembled WGS sequence"/>
</dbReference>
<feature type="transmembrane region" description="Helical" evidence="6">
    <location>
        <begin position="248"/>
        <end position="273"/>
    </location>
</feature>
<name>A0A3R9DS43_9PSEU</name>
<dbReference type="InterPro" id="IPR000412">
    <property type="entry name" value="ABC_2_transport"/>
</dbReference>
<dbReference type="PANTHER" id="PTHR43229:SF2">
    <property type="entry name" value="NODULATION PROTEIN J"/>
    <property type="match status" value="1"/>
</dbReference>
<dbReference type="InterPro" id="IPR051784">
    <property type="entry name" value="Nod_factor_ABC_transporter"/>
</dbReference>
<comment type="caution">
    <text evidence="9">The sequence shown here is derived from an EMBL/GenBank/DDBJ whole genome shotgun (WGS) entry which is preliminary data.</text>
</comment>
<comment type="caution">
    <text evidence="6">Lacks conserved residue(s) required for the propagation of feature annotation.</text>
</comment>
<keyword evidence="10" id="KW-1185">Reference proteome</keyword>
<evidence type="ECO:0000256" key="5">
    <source>
        <dbReference type="ARBA" id="ARBA00023251"/>
    </source>
</evidence>